<dbReference type="EMBL" id="JAKUML010000008">
    <property type="protein sequence ID" value="MCJ8146544.1"/>
    <property type="molecule type" value="Genomic_DNA"/>
</dbReference>
<dbReference type="InterPro" id="IPR018931">
    <property type="entry name" value="DUF2520"/>
</dbReference>
<dbReference type="PANTHER" id="PTHR40459:SF1">
    <property type="entry name" value="CONSERVED HYPOTHETICAL ALANINE AND LEUCINE RICH PROTEIN"/>
    <property type="match status" value="1"/>
</dbReference>
<keyword evidence="5" id="KW-1185">Reference proteome</keyword>
<dbReference type="AlphaFoldDB" id="A0A9X2B8W1"/>
<dbReference type="Gene3D" id="3.40.50.720">
    <property type="entry name" value="NAD(P)-binding Rossmann-like Domain"/>
    <property type="match status" value="1"/>
</dbReference>
<dbReference type="PANTHER" id="PTHR40459">
    <property type="entry name" value="CONSERVED HYPOTHETICAL ALANINE AND LEUCINE RICH PROTEIN"/>
    <property type="match status" value="1"/>
</dbReference>
<dbReference type="InterPro" id="IPR008927">
    <property type="entry name" value="6-PGluconate_DH-like_C_sf"/>
</dbReference>
<dbReference type="Pfam" id="PF03807">
    <property type="entry name" value="F420_oxidored"/>
    <property type="match status" value="1"/>
</dbReference>
<sequence length="274" mass="30676">MTDQEQLTISIIGTGRVATHLAHHLYQQNQEIQNVFNRSLQKAQAFANQINAKGIDDLAQICDSDIVLICVSDSAITEIAQQLSQNQYQGLVAHTSGSTALQVLTDFGLNSGVFYPLQTFSFDQKIDWQNTPIFIEAKSVDSLGKLKVLAEIFSPKVYQYDSAQRLSLHLAAVFACNFSNYCYDIAQQILDEKKVDVDLLLPLIDATAEKLKYGRAIDNQTGPAVRKDQHILKMHQSMLESNTGWQKLYQLMSDGISFRARTNTKCHEQAGKPF</sequence>
<gene>
    <name evidence="4" type="ORF">MKI79_06460</name>
</gene>
<dbReference type="InterPro" id="IPR036291">
    <property type="entry name" value="NAD(P)-bd_dom_sf"/>
</dbReference>
<dbReference type="Pfam" id="PF10728">
    <property type="entry name" value="DUF2520"/>
    <property type="match status" value="1"/>
</dbReference>
<evidence type="ECO:0000259" key="3">
    <source>
        <dbReference type="Pfam" id="PF10728"/>
    </source>
</evidence>
<name>A0A9X2B8W1_9GAMM</name>
<feature type="domain" description="DUF2520" evidence="3">
    <location>
        <begin position="132"/>
        <end position="254"/>
    </location>
</feature>
<proteinExistence type="predicted"/>
<dbReference type="Gene3D" id="1.10.1040.20">
    <property type="entry name" value="ProC-like, C-terminal domain"/>
    <property type="match status" value="1"/>
</dbReference>
<dbReference type="GO" id="GO:0016491">
    <property type="term" value="F:oxidoreductase activity"/>
    <property type="evidence" value="ECO:0007669"/>
    <property type="project" value="UniProtKB-KW"/>
</dbReference>
<dbReference type="InterPro" id="IPR028939">
    <property type="entry name" value="P5C_Rdtase_cat_N"/>
</dbReference>
<evidence type="ECO:0000259" key="2">
    <source>
        <dbReference type="Pfam" id="PF03807"/>
    </source>
</evidence>
<accession>A0A9X2B8W1</accession>
<evidence type="ECO:0000313" key="5">
    <source>
        <dbReference type="Proteomes" id="UP001139701"/>
    </source>
</evidence>
<dbReference type="RefSeq" id="WP_241571226.1">
    <property type="nucleotide sequence ID" value="NZ_JAKUML010000008.1"/>
</dbReference>
<comment type="caution">
    <text evidence="4">The sequence shown here is derived from an EMBL/GenBank/DDBJ whole genome shotgun (WGS) entry which is preliminary data.</text>
</comment>
<dbReference type="SUPFAM" id="SSF48179">
    <property type="entry name" value="6-phosphogluconate dehydrogenase C-terminal domain-like"/>
    <property type="match status" value="1"/>
</dbReference>
<organism evidence="4 5">
    <name type="scientific">Acinetobacter sedimenti</name>
    <dbReference type="NCBI Taxonomy" id="2919922"/>
    <lineage>
        <taxon>Bacteria</taxon>
        <taxon>Pseudomonadati</taxon>
        <taxon>Pseudomonadota</taxon>
        <taxon>Gammaproteobacteria</taxon>
        <taxon>Moraxellales</taxon>
        <taxon>Moraxellaceae</taxon>
        <taxon>Acinetobacter</taxon>
    </lineage>
</organism>
<evidence type="ECO:0000256" key="1">
    <source>
        <dbReference type="ARBA" id="ARBA00023002"/>
    </source>
</evidence>
<keyword evidence="1" id="KW-0560">Oxidoreductase</keyword>
<protein>
    <submittedName>
        <fullName evidence="4">DUF2520 domain-containing protein</fullName>
    </submittedName>
</protein>
<feature type="domain" description="Pyrroline-5-carboxylate reductase catalytic N-terminal" evidence="2">
    <location>
        <begin position="8"/>
        <end position="88"/>
    </location>
</feature>
<dbReference type="InterPro" id="IPR037108">
    <property type="entry name" value="TM1727-like_C_sf"/>
</dbReference>
<reference evidence="4" key="1">
    <citation type="submission" date="2022-02" db="EMBL/GenBank/DDBJ databases">
        <title>Acinetobacter A3.8 sp. nov., isolated from Sediment (Zhairuo Island).</title>
        <authorList>
            <person name="Zheng K."/>
        </authorList>
    </citation>
    <scope>NUCLEOTIDE SEQUENCE</scope>
    <source>
        <strain evidence="4">A3.8</strain>
    </source>
</reference>
<dbReference type="Proteomes" id="UP001139701">
    <property type="component" value="Unassembled WGS sequence"/>
</dbReference>
<evidence type="ECO:0000313" key="4">
    <source>
        <dbReference type="EMBL" id="MCJ8146544.1"/>
    </source>
</evidence>
<dbReference type="SUPFAM" id="SSF51735">
    <property type="entry name" value="NAD(P)-binding Rossmann-fold domains"/>
    <property type="match status" value="1"/>
</dbReference>